<evidence type="ECO:0000313" key="3">
    <source>
        <dbReference type="Proteomes" id="UP000029228"/>
    </source>
</evidence>
<organism evidence="2 3">
    <name type="scientific">Vibrio maritimus</name>
    <dbReference type="NCBI Taxonomy" id="990268"/>
    <lineage>
        <taxon>Bacteria</taxon>
        <taxon>Pseudomonadati</taxon>
        <taxon>Pseudomonadota</taxon>
        <taxon>Gammaproteobacteria</taxon>
        <taxon>Vibrionales</taxon>
        <taxon>Vibrionaceae</taxon>
        <taxon>Vibrio</taxon>
    </lineage>
</organism>
<reference evidence="2 3" key="1">
    <citation type="submission" date="2014-09" db="EMBL/GenBank/DDBJ databases">
        <title>Vibrio maritimus JCM 19235. (C45) whole genome shotgun sequence.</title>
        <authorList>
            <person name="Sawabe T."/>
            <person name="Meirelles P."/>
            <person name="Nakanishi M."/>
            <person name="Sayaka M."/>
            <person name="Hattori M."/>
            <person name="Ohkuma M."/>
        </authorList>
    </citation>
    <scope>NUCLEOTIDE SEQUENCE [LARGE SCALE GENOMIC DNA]</scope>
    <source>
        <strain evidence="3">JCM19235</strain>
    </source>
</reference>
<reference evidence="2 3" key="2">
    <citation type="submission" date="2014-09" db="EMBL/GenBank/DDBJ databases">
        <authorList>
            <consortium name="NBRP consortium"/>
            <person name="Sawabe T."/>
            <person name="Meirelles P."/>
            <person name="Nakanishi M."/>
            <person name="Sayaka M."/>
            <person name="Hattori M."/>
            <person name="Ohkuma M."/>
        </authorList>
    </citation>
    <scope>NUCLEOTIDE SEQUENCE [LARGE SCALE GENOMIC DNA]</scope>
    <source>
        <strain evidence="3">JCM19235</strain>
    </source>
</reference>
<keyword evidence="1" id="KW-0472">Membrane</keyword>
<feature type="transmembrane region" description="Helical" evidence="1">
    <location>
        <begin position="12"/>
        <end position="30"/>
    </location>
</feature>
<keyword evidence="1" id="KW-0812">Transmembrane</keyword>
<dbReference type="Proteomes" id="UP000029228">
    <property type="component" value="Unassembled WGS sequence"/>
</dbReference>
<protein>
    <submittedName>
        <fullName evidence="2">Uncharacterized protein</fullName>
    </submittedName>
</protein>
<dbReference type="AlphaFoldDB" id="A0A090RSV4"/>
<sequence>MLNLFMSLFSKFFVVLIRVLFDGLALYGLASPSVELFSISTLLY</sequence>
<accession>A0A090RSV4</accession>
<evidence type="ECO:0000256" key="1">
    <source>
        <dbReference type="SAM" id="Phobius"/>
    </source>
</evidence>
<name>A0A090RSV4_9VIBR</name>
<gene>
    <name evidence="2" type="ORF">JCM19235_6206</name>
</gene>
<dbReference type="EMBL" id="BBMR01000002">
    <property type="protein sequence ID" value="GAL17653.1"/>
    <property type="molecule type" value="Genomic_DNA"/>
</dbReference>
<evidence type="ECO:0000313" key="2">
    <source>
        <dbReference type="EMBL" id="GAL17653.1"/>
    </source>
</evidence>
<keyword evidence="3" id="KW-1185">Reference proteome</keyword>
<keyword evidence="1" id="KW-1133">Transmembrane helix</keyword>
<comment type="caution">
    <text evidence="2">The sequence shown here is derived from an EMBL/GenBank/DDBJ whole genome shotgun (WGS) entry which is preliminary data.</text>
</comment>
<proteinExistence type="predicted"/>